<dbReference type="OrthoDB" id="7950681at2"/>
<comment type="caution">
    <text evidence="2">The sequence shown here is derived from an EMBL/GenBank/DDBJ whole genome shotgun (WGS) entry which is preliminary data.</text>
</comment>
<dbReference type="AlphaFoldDB" id="A0A0F5FE05"/>
<sequence>MDIIIFNLLLFVHLIALGVGLAGNIIGPLIGKRMANAGPEARAAFGGLGAEIGRNGRIAFGLLVITGLAMVFVRYGGDFAGLGPWFQAKIALIVIMLVLLVLAAVRPTAIKPQVFGLVMRVLLLGVVLCAVFAFN</sequence>
<name>A0A0F5FE05_9HYPH</name>
<evidence type="ECO:0008006" key="4">
    <source>
        <dbReference type="Google" id="ProtNLM"/>
    </source>
</evidence>
<proteinExistence type="predicted"/>
<keyword evidence="1" id="KW-0472">Membrane</keyword>
<feature type="transmembrane region" description="Helical" evidence="1">
    <location>
        <begin position="88"/>
        <end position="105"/>
    </location>
</feature>
<gene>
    <name evidence="2" type="ORF">VE25_21175</name>
</gene>
<dbReference type="RefSeq" id="WP_046110661.1">
    <property type="nucleotide sequence ID" value="NZ_JZEX01000199.1"/>
</dbReference>
<dbReference type="PATRIC" id="fig|443610.3.peg.2565"/>
<evidence type="ECO:0000256" key="1">
    <source>
        <dbReference type="SAM" id="Phobius"/>
    </source>
</evidence>
<feature type="transmembrane region" description="Helical" evidence="1">
    <location>
        <begin position="58"/>
        <end position="76"/>
    </location>
</feature>
<dbReference type="Proteomes" id="UP000033632">
    <property type="component" value="Unassembled WGS sequence"/>
</dbReference>
<feature type="transmembrane region" description="Helical" evidence="1">
    <location>
        <begin position="6"/>
        <end position="26"/>
    </location>
</feature>
<reference evidence="2 3" key="1">
    <citation type="submission" date="2015-03" db="EMBL/GenBank/DDBJ databases">
        <authorList>
            <person name="Hassan Y.I."/>
            <person name="Lepp D."/>
            <person name="Li X.-Z."/>
            <person name="Zhou T."/>
        </authorList>
    </citation>
    <scope>NUCLEOTIDE SEQUENCE [LARGE SCALE GENOMIC DNA]</scope>
    <source>
        <strain evidence="2 3">BD-c194</strain>
    </source>
</reference>
<feature type="transmembrane region" description="Helical" evidence="1">
    <location>
        <begin position="117"/>
        <end position="134"/>
    </location>
</feature>
<evidence type="ECO:0000313" key="2">
    <source>
        <dbReference type="EMBL" id="KKB06815.1"/>
    </source>
</evidence>
<organism evidence="2 3">
    <name type="scientific">Devosia geojensis</name>
    <dbReference type="NCBI Taxonomy" id="443610"/>
    <lineage>
        <taxon>Bacteria</taxon>
        <taxon>Pseudomonadati</taxon>
        <taxon>Pseudomonadota</taxon>
        <taxon>Alphaproteobacteria</taxon>
        <taxon>Hyphomicrobiales</taxon>
        <taxon>Devosiaceae</taxon>
        <taxon>Devosia</taxon>
    </lineage>
</organism>
<accession>A0A0F5FE05</accession>
<evidence type="ECO:0000313" key="3">
    <source>
        <dbReference type="Proteomes" id="UP000033632"/>
    </source>
</evidence>
<keyword evidence="3" id="KW-1185">Reference proteome</keyword>
<keyword evidence="1" id="KW-0812">Transmembrane</keyword>
<protein>
    <recommendedName>
        <fullName evidence="4">DUF2269 family protein</fullName>
    </recommendedName>
</protein>
<keyword evidence="1" id="KW-1133">Transmembrane helix</keyword>
<dbReference type="EMBL" id="JZEX01000199">
    <property type="protein sequence ID" value="KKB06815.1"/>
    <property type="molecule type" value="Genomic_DNA"/>
</dbReference>